<keyword evidence="7" id="KW-0269">Exonuclease</keyword>
<dbReference type="InterPro" id="IPR011604">
    <property type="entry name" value="PDDEXK-like_dom_sf"/>
</dbReference>
<evidence type="ECO:0000256" key="5">
    <source>
        <dbReference type="ARBA" id="ARBA00022801"/>
    </source>
</evidence>
<dbReference type="GO" id="GO:0005829">
    <property type="term" value="C:cytosol"/>
    <property type="evidence" value="ECO:0007669"/>
    <property type="project" value="TreeGrafter"/>
</dbReference>
<dbReference type="InterPro" id="IPR027417">
    <property type="entry name" value="P-loop_NTPase"/>
</dbReference>
<dbReference type="eggNOG" id="COG1074">
    <property type="taxonomic scope" value="Bacteria"/>
</dbReference>
<keyword evidence="11" id="KW-0234">DNA repair</keyword>
<evidence type="ECO:0000313" key="20">
    <source>
        <dbReference type="Proteomes" id="UP000001420"/>
    </source>
</evidence>
<dbReference type="Pfam" id="PF13361">
    <property type="entry name" value="UvrD_C"/>
    <property type="match status" value="2"/>
</dbReference>
<dbReference type="GO" id="GO:0008854">
    <property type="term" value="F:exodeoxyribonuclease V activity"/>
    <property type="evidence" value="ECO:0007669"/>
    <property type="project" value="InterPro"/>
</dbReference>
<accession>Q7VBK0</accession>
<dbReference type="PROSITE" id="PS51217">
    <property type="entry name" value="UVRD_HELICASE_CTER"/>
    <property type="match status" value="1"/>
</dbReference>
<proteinExistence type="inferred from homology"/>
<keyword evidence="12" id="KW-0413">Isomerase</keyword>
<evidence type="ECO:0000256" key="11">
    <source>
        <dbReference type="ARBA" id="ARBA00023204"/>
    </source>
</evidence>
<dbReference type="CDD" id="cd22352">
    <property type="entry name" value="RecB_C-like"/>
    <property type="match status" value="1"/>
</dbReference>
<evidence type="ECO:0000256" key="3">
    <source>
        <dbReference type="ARBA" id="ARBA00022741"/>
    </source>
</evidence>
<dbReference type="InterPro" id="IPR014017">
    <property type="entry name" value="DNA_helicase_UvrD-like_C"/>
</dbReference>
<dbReference type="EC" id="5.6.2.4" evidence="14"/>
<dbReference type="PATRIC" id="fig|167539.5.peg.1142"/>
<dbReference type="Proteomes" id="UP000001420">
    <property type="component" value="Chromosome"/>
</dbReference>
<evidence type="ECO:0000256" key="13">
    <source>
        <dbReference type="ARBA" id="ARBA00034617"/>
    </source>
</evidence>
<dbReference type="GO" id="GO:0000725">
    <property type="term" value="P:recombinational repair"/>
    <property type="evidence" value="ECO:0007669"/>
    <property type="project" value="TreeGrafter"/>
</dbReference>
<keyword evidence="10" id="KW-0238">DNA-binding</keyword>
<dbReference type="InterPro" id="IPR004586">
    <property type="entry name" value="RecB"/>
</dbReference>
<dbReference type="Gene3D" id="3.90.320.10">
    <property type="match status" value="1"/>
</dbReference>
<dbReference type="RefSeq" id="WP_011125244.1">
    <property type="nucleotide sequence ID" value="NC_005042.1"/>
</dbReference>
<dbReference type="GO" id="GO:0005524">
    <property type="term" value="F:ATP binding"/>
    <property type="evidence" value="ECO:0007669"/>
    <property type="project" value="UniProtKB-UniRule"/>
</dbReference>
<dbReference type="EnsemblBacteria" id="AAQ00137">
    <property type="protein sequence ID" value="AAQ00137"/>
    <property type="gene ID" value="Pro_1092"/>
</dbReference>
<evidence type="ECO:0000256" key="7">
    <source>
        <dbReference type="ARBA" id="ARBA00022839"/>
    </source>
</evidence>
<keyword evidence="1" id="KW-0540">Nuclease</keyword>
<evidence type="ECO:0000256" key="10">
    <source>
        <dbReference type="ARBA" id="ARBA00023125"/>
    </source>
</evidence>
<feature type="binding site" evidence="16">
    <location>
        <begin position="22"/>
        <end position="29"/>
    </location>
    <ligand>
        <name>ATP</name>
        <dbReference type="ChEBI" id="CHEBI:30616"/>
    </ligand>
</feature>
<evidence type="ECO:0000256" key="14">
    <source>
        <dbReference type="ARBA" id="ARBA00034808"/>
    </source>
</evidence>
<dbReference type="Gene3D" id="3.40.50.300">
    <property type="entry name" value="P-loop containing nucleotide triphosphate hydrolases"/>
    <property type="match status" value="2"/>
</dbReference>
<keyword evidence="3 16" id="KW-0547">Nucleotide-binding</keyword>
<dbReference type="Gene3D" id="1.10.486.10">
    <property type="entry name" value="PCRA, domain 4"/>
    <property type="match status" value="1"/>
</dbReference>
<evidence type="ECO:0000256" key="12">
    <source>
        <dbReference type="ARBA" id="ARBA00023235"/>
    </source>
</evidence>
<evidence type="ECO:0000256" key="4">
    <source>
        <dbReference type="ARBA" id="ARBA00022763"/>
    </source>
</evidence>
<dbReference type="EMBL" id="AE017126">
    <property type="protein sequence ID" value="AAQ00137.1"/>
    <property type="molecule type" value="Genomic_DNA"/>
</dbReference>
<reference evidence="19 20" key="1">
    <citation type="journal article" date="2003" name="Proc. Natl. Acad. Sci. U.S.A.">
        <title>Genome sequence of the cyanobacterium Prochlorococcus marinus SS120, a nearly minimal oxyphototrophic genome.</title>
        <authorList>
            <person name="Dufresne A."/>
            <person name="Salanoubat M."/>
            <person name="Partensky F."/>
            <person name="Artiguenave F."/>
            <person name="Axmann I.M."/>
            <person name="Barbe V."/>
            <person name="Duprat S."/>
            <person name="Galperin M.Y."/>
            <person name="Koonin E.V."/>
            <person name="Le Gall F."/>
            <person name="Makarova K.S."/>
            <person name="Ostrowski M."/>
            <person name="Oztas S."/>
            <person name="Robert C."/>
            <person name="Rogozin I.B."/>
            <person name="Scanlan D.J."/>
            <person name="Tandeau de Marsac N."/>
            <person name="Weissenbach J."/>
            <person name="Wincker P."/>
            <person name="Wolf Y.I."/>
            <person name="Hess W.R."/>
        </authorList>
    </citation>
    <scope>NUCLEOTIDE SEQUENCE [LARGE SCALE GENOMIC DNA]</scope>
    <source>
        <strain evidence="20">SARG / CCMP1375 / SS120</strain>
    </source>
</reference>
<dbReference type="KEGG" id="pma:Pro_1092"/>
<comment type="catalytic activity">
    <reaction evidence="13">
        <text>Couples ATP hydrolysis with the unwinding of duplex DNA by translocating in the 3'-5' direction.</text>
        <dbReference type="EC" id="5.6.2.4"/>
    </reaction>
</comment>
<keyword evidence="2" id="KW-0479">Metal-binding</keyword>
<dbReference type="PANTHER" id="PTHR11070:SF23">
    <property type="entry name" value="RECBCD ENZYME SUBUNIT RECB"/>
    <property type="match status" value="1"/>
</dbReference>
<sequence>MTTIPFQPNQYPLEPGMRLLEASAGTGKTYSLAHLVLRLLTEKGCPINKILVISFTKATASEIKARISSRLVLALKGLESYTPKSLASCTDQVMNEWLESKVIDESTRLQWASLLIKALENIDSADITTIHGFCSRNLKREAIDVGNNIETEALSEEDNKELILEIIHEYWREEVLSLAPSQVKGLQNAGISIDCLVNSLIKIDNNPSIELKKIHQEIKHNESLSRQFNGWIQNCWDDFVLEWGEGGMQLEEDFRLQSLSWKKMGIENIRPFSIKPRRKRAIELTAWINEQTNKNEKTSSDRSPDYFSIRSNLLIKDYFHPIKIYEIERRNKLPISSLLKPKLQTSIADLCDKPSEMVLEHALIWSHEKLIQRRNQKGVVSYADQLKALDPGKTSNFKASSEFLLERLREKYKVVLVDEFQDTDPVQWRIINQAFSKSKEHFLLMVGDPKQSIYKFRGGDLTTYLIARKKAERIDSLLTNYRSAPKLMKGLNTLLNAGLKYSKLEAPPLISASKENILFSKSGTAPIEIIDIKGVTPTPTSFNDDLPSKALVEENIPVIVTNTILDLLQNHSDELNPHDICVLVSRHEQAENIRKSLEKANLPSRLVSKGDVLDSQTAKNVQLFLECLAHPTNTSIIKLLACSSLMQWDINKINACEQNGEIDEVIIRCVDWANRLQNIGLIGCLSELLGSKNLAMLSKQGRMLGDLQQCADLVQEAIHIKGLDALGAARWLSQQRSFSRDPTPESRRPNSDIAEKAINVITIHRSKGLQYKVVICPYLWQSPPLPNGPLWCIKNSNEWLISLNTGWGGSRNILEAAINESIEESERLAYVALTRAQKKLIIIWSMASRQENNPLLNLLFGKESHEYNRQELTQETMIKWLNSTNGTIKIHTIEALEELRVWKRSGKNIPLKIGPSPKRLLDKSWGRHSYSAWLATKNGHHDFLQNPKAIEEGKDTAQDEVSSKESSLNIHTGLSIDPYEQSPLAIFPRGPLAGDCLHRILQRIDFKIPANSLETTGLIDEELKKSGIDESLNNNIQEALGRLLSIPLGSSLGNFQLNQLNTNQRISELSFDLSLSINGQPITSSDIAEIFKINPDHRFGGEYSELLQELNISSRGFLTGSIDLVFIDKDDPEDARWWVTDWKSNWIGDRYQERQIFNCSPIHYVDKAMECQMKMHHYPLQAHLYLVALHRYLSWRLDNYDPLRHLGGYAYIFIRGIPSLKENKEQYYQHGTPGLFIEEAPLDRVLALDKLLKGGT</sequence>
<dbReference type="Gene3D" id="1.10.3170.10">
    <property type="entry name" value="Recbcd, chain B, domain 2"/>
    <property type="match status" value="1"/>
</dbReference>
<evidence type="ECO:0000256" key="8">
    <source>
        <dbReference type="ARBA" id="ARBA00022840"/>
    </source>
</evidence>
<dbReference type="Pfam" id="PF00580">
    <property type="entry name" value="UvrD-helicase"/>
    <property type="match status" value="1"/>
</dbReference>
<dbReference type="OrthoDB" id="9810135at2"/>
<dbReference type="GO" id="GO:0046872">
    <property type="term" value="F:metal ion binding"/>
    <property type="evidence" value="ECO:0007669"/>
    <property type="project" value="UniProtKB-KW"/>
</dbReference>
<dbReference type="GO" id="GO:0043138">
    <property type="term" value="F:3'-5' DNA helicase activity"/>
    <property type="evidence" value="ECO:0007669"/>
    <property type="project" value="UniProtKB-EC"/>
</dbReference>
<keyword evidence="6 16" id="KW-0347">Helicase</keyword>
<dbReference type="InterPro" id="IPR011335">
    <property type="entry name" value="Restrct_endonuc-II-like"/>
</dbReference>
<keyword evidence="4" id="KW-0227">DNA damage</keyword>
<dbReference type="SUPFAM" id="SSF52980">
    <property type="entry name" value="Restriction endonuclease-like"/>
    <property type="match status" value="1"/>
</dbReference>
<dbReference type="HAMAP" id="MF_01485">
    <property type="entry name" value="RecB"/>
    <property type="match status" value="1"/>
</dbReference>
<keyword evidence="9" id="KW-0460">Magnesium</keyword>
<keyword evidence="20" id="KW-1185">Reference proteome</keyword>
<dbReference type="SUPFAM" id="SSF52540">
    <property type="entry name" value="P-loop containing nucleoside triphosphate hydrolases"/>
    <property type="match status" value="1"/>
</dbReference>
<dbReference type="GO" id="GO:0003677">
    <property type="term" value="F:DNA binding"/>
    <property type="evidence" value="ECO:0007669"/>
    <property type="project" value="UniProtKB-KW"/>
</dbReference>
<dbReference type="InterPro" id="IPR000212">
    <property type="entry name" value="DNA_helicase_UvrD/REP"/>
</dbReference>
<dbReference type="AlphaFoldDB" id="Q7VBK0"/>
<evidence type="ECO:0000259" key="18">
    <source>
        <dbReference type="PROSITE" id="PS51217"/>
    </source>
</evidence>
<evidence type="ECO:0000259" key="17">
    <source>
        <dbReference type="PROSITE" id="PS51198"/>
    </source>
</evidence>
<feature type="domain" description="UvrD-like helicase ATP-binding" evidence="17">
    <location>
        <begin position="1"/>
        <end position="484"/>
    </location>
</feature>
<organism evidence="19 20">
    <name type="scientific">Prochlorococcus marinus (strain SARG / CCMP1375 / SS120)</name>
    <dbReference type="NCBI Taxonomy" id="167539"/>
    <lineage>
        <taxon>Bacteria</taxon>
        <taxon>Bacillati</taxon>
        <taxon>Cyanobacteriota</taxon>
        <taxon>Cyanophyceae</taxon>
        <taxon>Synechococcales</taxon>
        <taxon>Prochlorococcaceae</taxon>
        <taxon>Prochlorococcus</taxon>
    </lineage>
</organism>
<evidence type="ECO:0000256" key="1">
    <source>
        <dbReference type="ARBA" id="ARBA00022722"/>
    </source>
</evidence>
<dbReference type="STRING" id="167539.Pro_1092"/>
<dbReference type="PANTHER" id="PTHR11070">
    <property type="entry name" value="UVRD / RECB / PCRA DNA HELICASE FAMILY MEMBER"/>
    <property type="match status" value="1"/>
</dbReference>
<evidence type="ECO:0000256" key="16">
    <source>
        <dbReference type="PROSITE-ProRule" id="PRU00560"/>
    </source>
</evidence>
<feature type="domain" description="UvrD-like helicase C-terminal" evidence="18">
    <location>
        <begin position="507"/>
        <end position="768"/>
    </location>
</feature>
<gene>
    <name evidence="19" type="primary">recB</name>
    <name evidence="19" type="ordered locus">Pro_1092</name>
</gene>
<dbReference type="GO" id="GO:0009338">
    <property type="term" value="C:exodeoxyribonuclease V complex"/>
    <property type="evidence" value="ECO:0007669"/>
    <property type="project" value="TreeGrafter"/>
</dbReference>
<dbReference type="InterPro" id="IPR014016">
    <property type="entry name" value="UvrD-like_ATP-bd"/>
</dbReference>
<protein>
    <recommendedName>
        <fullName evidence="14">DNA 3'-5' helicase</fullName>
        <ecNumber evidence="14">5.6.2.4</ecNumber>
    </recommendedName>
</protein>
<evidence type="ECO:0000256" key="9">
    <source>
        <dbReference type="ARBA" id="ARBA00022842"/>
    </source>
</evidence>
<evidence type="ECO:0000256" key="2">
    <source>
        <dbReference type="ARBA" id="ARBA00022723"/>
    </source>
</evidence>
<keyword evidence="5 16" id="KW-0378">Hydrolase</keyword>
<dbReference type="PROSITE" id="PS51198">
    <property type="entry name" value="UVRD_HELICASE_ATP_BIND"/>
    <property type="match status" value="1"/>
</dbReference>
<keyword evidence="8 16" id="KW-0067">ATP-binding</keyword>
<name>Q7VBK0_PROMA</name>
<evidence type="ECO:0000256" key="15">
    <source>
        <dbReference type="ARBA" id="ARBA00048988"/>
    </source>
</evidence>
<dbReference type="HOGENOM" id="CLU_001114_6_1_3"/>
<evidence type="ECO:0000313" key="19">
    <source>
        <dbReference type="EMBL" id="AAQ00137.1"/>
    </source>
</evidence>
<comment type="catalytic activity">
    <reaction evidence="15">
        <text>ATP + H2O = ADP + phosphate + H(+)</text>
        <dbReference type="Rhea" id="RHEA:13065"/>
        <dbReference type="ChEBI" id="CHEBI:15377"/>
        <dbReference type="ChEBI" id="CHEBI:15378"/>
        <dbReference type="ChEBI" id="CHEBI:30616"/>
        <dbReference type="ChEBI" id="CHEBI:43474"/>
        <dbReference type="ChEBI" id="CHEBI:456216"/>
        <dbReference type="EC" id="5.6.2.4"/>
    </reaction>
</comment>
<evidence type="ECO:0000256" key="6">
    <source>
        <dbReference type="ARBA" id="ARBA00022806"/>
    </source>
</evidence>